<dbReference type="Proteomes" id="UP000323506">
    <property type="component" value="Chromosome A11"/>
</dbReference>
<dbReference type="AlphaFoldDB" id="A0A5D2EMF3"/>
<dbReference type="InterPro" id="IPR051283">
    <property type="entry name" value="Sec_Metabolite_Acyltrans"/>
</dbReference>
<keyword evidence="3" id="KW-1185">Reference proteome</keyword>
<dbReference type="InterPro" id="IPR023213">
    <property type="entry name" value="CAT-like_dom_sf"/>
</dbReference>
<dbReference type="PANTHER" id="PTHR31896">
    <property type="entry name" value="FAMILY REGULATORY PROTEIN, PUTATIVE (AFU_ORTHOLOGUE AFUA_3G14730)-RELATED"/>
    <property type="match status" value="1"/>
</dbReference>
<name>A0A5D2EMF3_GOSDA</name>
<accession>A0A5D2EMF3</accession>
<gene>
    <name evidence="2" type="ORF">ES288_A11G221400v1</name>
</gene>
<evidence type="ECO:0008006" key="4">
    <source>
        <dbReference type="Google" id="ProtNLM"/>
    </source>
</evidence>
<dbReference type="GO" id="GO:0016740">
    <property type="term" value="F:transferase activity"/>
    <property type="evidence" value="ECO:0007669"/>
    <property type="project" value="UniProtKB-KW"/>
</dbReference>
<evidence type="ECO:0000313" key="3">
    <source>
        <dbReference type="Proteomes" id="UP000323506"/>
    </source>
</evidence>
<dbReference type="Pfam" id="PF02458">
    <property type="entry name" value="Transferase"/>
    <property type="match status" value="1"/>
</dbReference>
<keyword evidence="1" id="KW-0808">Transferase</keyword>
<evidence type="ECO:0000256" key="1">
    <source>
        <dbReference type="ARBA" id="ARBA00022679"/>
    </source>
</evidence>
<protein>
    <recommendedName>
        <fullName evidence="4">HXXXD-type acyl-transferase family protein</fullName>
    </recommendedName>
</protein>
<proteinExistence type="predicted"/>
<dbReference type="PANTHER" id="PTHR31896:SF75">
    <property type="entry name" value="HXXXD-TYPE ACYL-TRANSFERASE FAMILY PROTEIN"/>
    <property type="match status" value="1"/>
</dbReference>
<evidence type="ECO:0000313" key="2">
    <source>
        <dbReference type="EMBL" id="TYG94846.1"/>
    </source>
</evidence>
<organism evidence="2 3">
    <name type="scientific">Gossypium darwinii</name>
    <name type="common">Darwin's cotton</name>
    <name type="synonym">Gossypium barbadense var. darwinii</name>
    <dbReference type="NCBI Taxonomy" id="34276"/>
    <lineage>
        <taxon>Eukaryota</taxon>
        <taxon>Viridiplantae</taxon>
        <taxon>Streptophyta</taxon>
        <taxon>Embryophyta</taxon>
        <taxon>Tracheophyta</taxon>
        <taxon>Spermatophyta</taxon>
        <taxon>Magnoliopsida</taxon>
        <taxon>eudicotyledons</taxon>
        <taxon>Gunneridae</taxon>
        <taxon>Pentapetalae</taxon>
        <taxon>rosids</taxon>
        <taxon>malvids</taxon>
        <taxon>Malvales</taxon>
        <taxon>Malvaceae</taxon>
        <taxon>Malvoideae</taxon>
        <taxon>Gossypium</taxon>
    </lineage>
</organism>
<dbReference type="Gene3D" id="3.30.559.10">
    <property type="entry name" value="Chloramphenicol acetyltransferase-like domain"/>
    <property type="match status" value="2"/>
</dbReference>
<sequence>MVDVRFISSSIIQAANHSASSERIELTPWDLRFLQIGHIQKGLLFPKPKAPLQENDTENTLIHHLKTFLSHTLHYFPPLAGQLAITQHEDDTISLFINCNNARASFTHAVADGVTISDIIKPVYVPTIIHSFFPLNELTNFEGTRKPVLGIQVTDLIDGIFIGCTNNHVVVDGTSFWHFLNSWSEISKGLIHLSKPLVFQRWFPDDTIIPIRIPRSVVKLKQSNKELESILPENITKLKAKANTEMGTNNISSLQALLSLIWRLVICNKRFDPNEEITYRVVVGCKRRLSKLPDNCFRNVILGVFVTMKAKELLEQETENTAWTMNRKIATVTEESSKMFFESWTASPKFVTMSSFRSNSLTTSISPRFNMYGNKFEGKTILFCGVEEGSIDIEVCLFAETMGALAIDEEFMDVLTL</sequence>
<reference evidence="2 3" key="1">
    <citation type="submission" date="2019-06" db="EMBL/GenBank/DDBJ databases">
        <title>WGS assembly of Gossypium darwinii.</title>
        <authorList>
            <person name="Chen Z.J."/>
            <person name="Sreedasyam A."/>
            <person name="Ando A."/>
            <person name="Song Q."/>
            <person name="De L."/>
            <person name="Hulse-Kemp A."/>
            <person name="Ding M."/>
            <person name="Ye W."/>
            <person name="Kirkbride R."/>
            <person name="Jenkins J."/>
            <person name="Plott C."/>
            <person name="Lovell J."/>
            <person name="Lin Y.-M."/>
            <person name="Vaughn R."/>
            <person name="Liu B."/>
            <person name="Li W."/>
            <person name="Simpson S."/>
            <person name="Scheffler B."/>
            <person name="Saski C."/>
            <person name="Grover C."/>
            <person name="Hu G."/>
            <person name="Conover J."/>
            <person name="Carlson J."/>
            <person name="Shu S."/>
            <person name="Boston L."/>
            <person name="Williams M."/>
            <person name="Peterson D."/>
            <person name="Mcgee K."/>
            <person name="Jones D."/>
            <person name="Wendel J."/>
            <person name="Stelly D."/>
            <person name="Grimwood J."/>
            <person name="Schmutz J."/>
        </authorList>
    </citation>
    <scope>NUCLEOTIDE SEQUENCE [LARGE SCALE GENOMIC DNA]</scope>
    <source>
        <strain evidence="2">1808015.09</strain>
    </source>
</reference>
<dbReference type="EMBL" id="CM017698">
    <property type="protein sequence ID" value="TYG94846.1"/>
    <property type="molecule type" value="Genomic_DNA"/>
</dbReference>